<sequence>MNTFTYKIGNNLYINLTNRCSNRCTFCVRDQSAQYEGYSLWLNSEPSVEDVVKEIGDPTQYEEIVFCGYGEPTYRLDAMLCIASHVKRRGGKTRLNTNGHGNLIHGRDITPQLAGVIDLVNISLNAPDKMMYDRLCRPVYRDVAFDSVLFFARDCKKSGVCCRFSVVDCIGKECVEQCRALADREGIPLYVREMINNK</sequence>
<name>A0A9D2G3E1_9FIRM</name>
<dbReference type="Gene3D" id="3.20.20.70">
    <property type="entry name" value="Aldolase class I"/>
    <property type="match status" value="1"/>
</dbReference>
<comment type="caution">
    <text evidence="8">The sequence shown here is derived from an EMBL/GenBank/DDBJ whole genome shotgun (WGS) entry which is preliminary data.</text>
</comment>
<evidence type="ECO:0000256" key="4">
    <source>
        <dbReference type="ARBA" id="ARBA00022723"/>
    </source>
</evidence>
<dbReference type="AlphaFoldDB" id="A0A9D2G3E1"/>
<evidence type="ECO:0000313" key="9">
    <source>
        <dbReference type="Proteomes" id="UP000824102"/>
    </source>
</evidence>
<keyword evidence="4" id="KW-0479">Metal-binding</keyword>
<evidence type="ECO:0000256" key="1">
    <source>
        <dbReference type="ARBA" id="ARBA00001966"/>
    </source>
</evidence>
<evidence type="ECO:0000256" key="3">
    <source>
        <dbReference type="ARBA" id="ARBA00022691"/>
    </source>
</evidence>
<evidence type="ECO:0000256" key="5">
    <source>
        <dbReference type="ARBA" id="ARBA00023004"/>
    </source>
</evidence>
<dbReference type="InterPro" id="IPR023821">
    <property type="entry name" value="rSAM_TatD-assoc"/>
</dbReference>
<dbReference type="SUPFAM" id="SSF102114">
    <property type="entry name" value="Radical SAM enzymes"/>
    <property type="match status" value="1"/>
</dbReference>
<feature type="domain" description="Radical SAM core" evidence="7">
    <location>
        <begin position="6"/>
        <end position="198"/>
    </location>
</feature>
<dbReference type="PROSITE" id="PS51918">
    <property type="entry name" value="RADICAL_SAM"/>
    <property type="match status" value="1"/>
</dbReference>
<dbReference type="EMBL" id="DXBB01000037">
    <property type="protein sequence ID" value="HIZ72329.1"/>
    <property type="molecule type" value="Genomic_DNA"/>
</dbReference>
<dbReference type="PANTHER" id="PTHR30352:SF5">
    <property type="entry name" value="PYRUVATE FORMATE-LYASE 1-ACTIVATING ENZYME"/>
    <property type="match status" value="1"/>
</dbReference>
<keyword evidence="2" id="KW-0004">4Fe-4S</keyword>
<dbReference type="GO" id="GO:0003824">
    <property type="term" value="F:catalytic activity"/>
    <property type="evidence" value="ECO:0007669"/>
    <property type="project" value="InterPro"/>
</dbReference>
<dbReference type="NCBIfam" id="TIGR04038">
    <property type="entry name" value="tatD_link_rSAM"/>
    <property type="match status" value="1"/>
</dbReference>
<gene>
    <name evidence="8" type="ORF">H9964_01970</name>
</gene>
<evidence type="ECO:0000313" key="8">
    <source>
        <dbReference type="EMBL" id="HIZ72329.1"/>
    </source>
</evidence>
<dbReference type="SFLD" id="SFLDS00029">
    <property type="entry name" value="Radical_SAM"/>
    <property type="match status" value="1"/>
</dbReference>
<reference evidence="8" key="2">
    <citation type="submission" date="2021-04" db="EMBL/GenBank/DDBJ databases">
        <authorList>
            <person name="Gilroy R."/>
        </authorList>
    </citation>
    <scope>NUCLEOTIDE SEQUENCE</scope>
    <source>
        <strain evidence="8">ChiW7-2402</strain>
    </source>
</reference>
<dbReference type="SFLD" id="SFLDG01111">
    <property type="entry name" value="Uncharacterised_Radical_SAM_Su"/>
    <property type="match status" value="1"/>
</dbReference>
<evidence type="ECO:0000259" key="7">
    <source>
        <dbReference type="PROSITE" id="PS51918"/>
    </source>
</evidence>
<keyword evidence="5" id="KW-0408">Iron</keyword>
<dbReference type="Proteomes" id="UP000824102">
    <property type="component" value="Unassembled WGS sequence"/>
</dbReference>
<dbReference type="InterPro" id="IPR007197">
    <property type="entry name" value="rSAM"/>
</dbReference>
<proteinExistence type="predicted"/>
<organism evidence="8 9">
    <name type="scientific">Candidatus Gallimonas intestinavium</name>
    <dbReference type="NCBI Taxonomy" id="2838603"/>
    <lineage>
        <taxon>Bacteria</taxon>
        <taxon>Bacillati</taxon>
        <taxon>Bacillota</taxon>
        <taxon>Clostridia</taxon>
        <taxon>Candidatus Gallimonas</taxon>
    </lineage>
</organism>
<keyword evidence="3" id="KW-0949">S-adenosyl-L-methionine</keyword>
<evidence type="ECO:0000256" key="6">
    <source>
        <dbReference type="ARBA" id="ARBA00023014"/>
    </source>
</evidence>
<dbReference type="InterPro" id="IPR058240">
    <property type="entry name" value="rSAM_sf"/>
</dbReference>
<dbReference type="Pfam" id="PF04055">
    <property type="entry name" value="Radical_SAM"/>
    <property type="match status" value="1"/>
</dbReference>
<reference evidence="8" key="1">
    <citation type="journal article" date="2021" name="PeerJ">
        <title>Extensive microbial diversity within the chicken gut microbiome revealed by metagenomics and culture.</title>
        <authorList>
            <person name="Gilroy R."/>
            <person name="Ravi A."/>
            <person name="Getino M."/>
            <person name="Pursley I."/>
            <person name="Horton D.L."/>
            <person name="Alikhan N.F."/>
            <person name="Baker D."/>
            <person name="Gharbi K."/>
            <person name="Hall N."/>
            <person name="Watson M."/>
            <person name="Adriaenssens E.M."/>
            <person name="Foster-Nyarko E."/>
            <person name="Jarju S."/>
            <person name="Secka A."/>
            <person name="Antonio M."/>
            <person name="Oren A."/>
            <person name="Chaudhuri R.R."/>
            <person name="La Ragione R."/>
            <person name="Hildebrand F."/>
            <person name="Pallen M.J."/>
        </authorList>
    </citation>
    <scope>NUCLEOTIDE SEQUENCE</scope>
    <source>
        <strain evidence="8">ChiW7-2402</strain>
    </source>
</reference>
<comment type="cofactor">
    <cofactor evidence="1">
        <name>[4Fe-4S] cluster</name>
        <dbReference type="ChEBI" id="CHEBI:49883"/>
    </cofactor>
</comment>
<evidence type="ECO:0000256" key="2">
    <source>
        <dbReference type="ARBA" id="ARBA00022485"/>
    </source>
</evidence>
<dbReference type="InterPro" id="IPR013785">
    <property type="entry name" value="Aldolase_TIM"/>
</dbReference>
<accession>A0A9D2G3E1</accession>
<dbReference type="GO" id="GO:0051539">
    <property type="term" value="F:4 iron, 4 sulfur cluster binding"/>
    <property type="evidence" value="ECO:0007669"/>
    <property type="project" value="UniProtKB-KW"/>
</dbReference>
<dbReference type="InterPro" id="IPR034457">
    <property type="entry name" value="Organic_radical-activating"/>
</dbReference>
<dbReference type="PANTHER" id="PTHR30352">
    <property type="entry name" value="PYRUVATE FORMATE-LYASE-ACTIVATING ENZYME"/>
    <property type="match status" value="1"/>
</dbReference>
<protein>
    <submittedName>
        <fullName evidence="8">TatD family nuclease-associated radical SAM protein</fullName>
    </submittedName>
</protein>
<keyword evidence="6" id="KW-0411">Iron-sulfur</keyword>
<dbReference type="CDD" id="cd01335">
    <property type="entry name" value="Radical_SAM"/>
    <property type="match status" value="1"/>
</dbReference>
<dbReference type="GO" id="GO:0046872">
    <property type="term" value="F:metal ion binding"/>
    <property type="evidence" value="ECO:0007669"/>
    <property type="project" value="UniProtKB-KW"/>
</dbReference>